<dbReference type="AlphaFoldDB" id="A0A095SSL1"/>
<dbReference type="InterPro" id="IPR005358">
    <property type="entry name" value="Puta_zinc/iron-chelating_dom"/>
</dbReference>
<dbReference type="STRING" id="1453498.LG45_14195"/>
<dbReference type="Pfam" id="PF03692">
    <property type="entry name" value="CxxCxxCC"/>
    <property type="match status" value="1"/>
</dbReference>
<name>A0A095SSL1_9FLAO</name>
<dbReference type="eggNOG" id="COG0727">
    <property type="taxonomic scope" value="Bacteria"/>
</dbReference>
<proteinExistence type="predicted"/>
<accession>A0A095SSL1</accession>
<evidence type="ECO:0000313" key="1">
    <source>
        <dbReference type="EMBL" id="KGD67359.1"/>
    </source>
</evidence>
<dbReference type="EMBL" id="JRHH01000005">
    <property type="protein sequence ID" value="KGD67359.1"/>
    <property type="molecule type" value="Genomic_DNA"/>
</dbReference>
<sequence length="202" mass="22958">MTLESKVEKVEILFKKLEHEIASFNLKANLHCLSSCGKCCSTPNIVATSLEFLPWAFHSFLEGNAEELLEELKNKSSAICHIYRPLSLVDTINGKCSSYKYRGLICRLFGYAASKDQYGKNRMATCKFIKENQQENFDKTSELINNGLYVPIISDYYMNLSQINLQQGTTLIPINIALKLALEEVLHYYAYRPLPDGLKEIA</sequence>
<protein>
    <submittedName>
        <fullName evidence="1">Fe-S-cluster oxidoreductase</fullName>
    </submittedName>
</protein>
<comment type="caution">
    <text evidence="1">The sequence shown here is derived from an EMBL/GenBank/DDBJ whole genome shotgun (WGS) entry which is preliminary data.</text>
</comment>
<evidence type="ECO:0000313" key="2">
    <source>
        <dbReference type="Proteomes" id="UP000029554"/>
    </source>
</evidence>
<keyword evidence="2" id="KW-1185">Reference proteome</keyword>
<organism evidence="1 2">
    <name type="scientific">Flavobacterium aquatile LMG 4008 = ATCC 11947</name>
    <dbReference type="NCBI Taxonomy" id="1453498"/>
    <lineage>
        <taxon>Bacteria</taxon>
        <taxon>Pseudomonadati</taxon>
        <taxon>Bacteroidota</taxon>
        <taxon>Flavobacteriia</taxon>
        <taxon>Flavobacteriales</taxon>
        <taxon>Flavobacteriaceae</taxon>
        <taxon>Flavobacterium</taxon>
    </lineage>
</organism>
<dbReference type="OrthoDB" id="9806610at2"/>
<gene>
    <name evidence="1" type="ORF">LG45_14195</name>
</gene>
<reference evidence="1 2" key="1">
    <citation type="submission" date="2014-09" db="EMBL/GenBank/DDBJ databases">
        <title>Whole Genome Shotgun of Flavobacterium aquatile LMG 4008.</title>
        <authorList>
            <person name="Gale A.N."/>
            <person name="Pipes S.E."/>
            <person name="Newman J.D."/>
        </authorList>
    </citation>
    <scope>NUCLEOTIDE SEQUENCE [LARGE SCALE GENOMIC DNA]</scope>
    <source>
        <strain evidence="1 2">LMG 4008</strain>
    </source>
</reference>
<dbReference type="Proteomes" id="UP000029554">
    <property type="component" value="Unassembled WGS sequence"/>
</dbReference>
<dbReference type="RefSeq" id="WP_035128127.1">
    <property type="nucleotide sequence ID" value="NZ_JRHH01000005.1"/>
</dbReference>